<keyword evidence="2" id="KW-1185">Reference proteome</keyword>
<protein>
    <submittedName>
        <fullName evidence="1">Uncharacterized protein</fullName>
    </submittedName>
</protein>
<dbReference type="Proteomes" id="UP001286313">
    <property type="component" value="Unassembled WGS sequence"/>
</dbReference>
<accession>A0AAE1FEK0</accession>
<dbReference type="AlphaFoldDB" id="A0AAE1FEK0"/>
<dbReference type="PANTHER" id="PTHR43056">
    <property type="entry name" value="PEPTIDASE S9 PROLYL OLIGOPEPTIDASE"/>
    <property type="match status" value="1"/>
</dbReference>
<proteinExistence type="predicted"/>
<dbReference type="PANTHER" id="PTHR43056:SF5">
    <property type="entry name" value="PEPTIDASE S9 PROLYL OLIGOPEPTIDASE CATALYTIC DOMAIN-CONTAINING PROTEIN"/>
    <property type="match status" value="1"/>
</dbReference>
<dbReference type="InterPro" id="IPR050585">
    <property type="entry name" value="Xaa-Pro_dipeptidyl-ppase/CocE"/>
</dbReference>
<name>A0AAE1FEK0_PETCI</name>
<comment type="caution">
    <text evidence="1">The sequence shown here is derived from an EMBL/GenBank/DDBJ whole genome shotgun (WGS) entry which is preliminary data.</text>
</comment>
<organism evidence="1 2">
    <name type="scientific">Petrolisthes cinctipes</name>
    <name type="common">Flat porcelain crab</name>
    <dbReference type="NCBI Taxonomy" id="88211"/>
    <lineage>
        <taxon>Eukaryota</taxon>
        <taxon>Metazoa</taxon>
        <taxon>Ecdysozoa</taxon>
        <taxon>Arthropoda</taxon>
        <taxon>Crustacea</taxon>
        <taxon>Multicrustacea</taxon>
        <taxon>Malacostraca</taxon>
        <taxon>Eumalacostraca</taxon>
        <taxon>Eucarida</taxon>
        <taxon>Decapoda</taxon>
        <taxon>Pleocyemata</taxon>
        <taxon>Anomura</taxon>
        <taxon>Galatheoidea</taxon>
        <taxon>Porcellanidae</taxon>
        <taxon>Petrolisthes</taxon>
    </lineage>
</organism>
<reference evidence="1" key="1">
    <citation type="submission" date="2023-10" db="EMBL/GenBank/DDBJ databases">
        <title>Genome assemblies of two species of porcelain crab, Petrolisthes cinctipes and Petrolisthes manimaculis (Anomura: Porcellanidae).</title>
        <authorList>
            <person name="Angst P."/>
        </authorList>
    </citation>
    <scope>NUCLEOTIDE SEQUENCE</scope>
    <source>
        <strain evidence="1">PB745_01</strain>
        <tissue evidence="1">Gill</tissue>
    </source>
</reference>
<gene>
    <name evidence="1" type="ORF">Pcinc_022918</name>
</gene>
<sequence>MGGVEAEYGSWKSPISSHLVTRSGNKVDEEPQVDPVTGNVFWSESVNTEEGRNAVFYVTPGKSEVMRWTPPGYDVRTRVNEYGGRAFTVYNNTVFFSQVIDDALYKQDGPGPDTQPSRLTSPSKKRYADGVYWPLKKALVMVVEDHEQGGRETVTALMAVDINTGILGLSGSS</sequence>
<evidence type="ECO:0000313" key="1">
    <source>
        <dbReference type="EMBL" id="KAK3871969.1"/>
    </source>
</evidence>
<dbReference type="EMBL" id="JAWQEG010002439">
    <property type="protein sequence ID" value="KAK3871969.1"/>
    <property type="molecule type" value="Genomic_DNA"/>
</dbReference>
<evidence type="ECO:0000313" key="2">
    <source>
        <dbReference type="Proteomes" id="UP001286313"/>
    </source>
</evidence>